<organism evidence="1 2">
    <name type="scientific">Scutellospora calospora</name>
    <dbReference type="NCBI Taxonomy" id="85575"/>
    <lineage>
        <taxon>Eukaryota</taxon>
        <taxon>Fungi</taxon>
        <taxon>Fungi incertae sedis</taxon>
        <taxon>Mucoromycota</taxon>
        <taxon>Glomeromycotina</taxon>
        <taxon>Glomeromycetes</taxon>
        <taxon>Diversisporales</taxon>
        <taxon>Gigasporaceae</taxon>
        <taxon>Scutellospora</taxon>
    </lineage>
</organism>
<feature type="non-terminal residue" evidence="1">
    <location>
        <position position="1"/>
    </location>
</feature>
<evidence type="ECO:0000313" key="2">
    <source>
        <dbReference type="Proteomes" id="UP000789860"/>
    </source>
</evidence>
<gene>
    <name evidence="1" type="ORF">SCALOS_LOCUS6079</name>
</gene>
<accession>A0ACA9M8Y5</accession>
<reference evidence="1" key="1">
    <citation type="submission" date="2021-06" db="EMBL/GenBank/DDBJ databases">
        <authorList>
            <person name="Kallberg Y."/>
            <person name="Tangrot J."/>
            <person name="Rosling A."/>
        </authorList>
    </citation>
    <scope>NUCLEOTIDE SEQUENCE</scope>
    <source>
        <strain evidence="1">AU212A</strain>
    </source>
</reference>
<name>A0ACA9M8Y5_9GLOM</name>
<evidence type="ECO:0000313" key="1">
    <source>
        <dbReference type="EMBL" id="CAG8577594.1"/>
    </source>
</evidence>
<keyword evidence="2" id="KW-1185">Reference proteome</keyword>
<dbReference type="Proteomes" id="UP000789860">
    <property type="component" value="Unassembled WGS sequence"/>
</dbReference>
<feature type="non-terminal residue" evidence="1">
    <location>
        <position position="209"/>
    </location>
</feature>
<protein>
    <submittedName>
        <fullName evidence="1">3656_t:CDS:1</fullName>
    </submittedName>
</protein>
<proteinExistence type="predicted"/>
<sequence length="209" mass="23660">IIFDNRGIGESTVASYDAPITIELMAQDTIELVKHLGIKRFNLFGGSMGGMIALCVALNIPSDLMLEKLIISASTAGITGRTNTKAYYKNEQLCKLPEINLPKSIQEQKDELLNSDEKYLVKYLLEHPDKLDKIAEIFVNTNTKRPFEIFKRQWEAIKQHNVVSRIQNIKVPTLIIHGEADEVIPIQDGELLDREIPKTKFHRIPDVGH</sequence>
<dbReference type="EMBL" id="CAJVPM010010974">
    <property type="protein sequence ID" value="CAG8577594.1"/>
    <property type="molecule type" value="Genomic_DNA"/>
</dbReference>
<comment type="caution">
    <text evidence="1">The sequence shown here is derived from an EMBL/GenBank/DDBJ whole genome shotgun (WGS) entry which is preliminary data.</text>
</comment>